<dbReference type="Gramene" id="Pp3c20_9520V3.1">
    <property type="protein sequence ID" value="Pp3c20_9520V3.1"/>
    <property type="gene ID" value="Pp3c20_9520"/>
</dbReference>
<dbReference type="EnsemblPlants" id="Pp3c20_9520V3.1">
    <property type="protein sequence ID" value="Pp3c20_9520V3.1"/>
    <property type="gene ID" value="Pp3c20_9520"/>
</dbReference>
<evidence type="ECO:0000313" key="2">
    <source>
        <dbReference type="EMBL" id="PNR33009.1"/>
    </source>
</evidence>
<dbReference type="Gramene" id="Pp3c20_9520V3.2">
    <property type="protein sequence ID" value="Pp3c20_9520V3.2"/>
    <property type="gene ID" value="Pp3c20_9520"/>
</dbReference>
<dbReference type="GO" id="GO:0009658">
    <property type="term" value="P:chloroplast organization"/>
    <property type="evidence" value="ECO:0000318"/>
    <property type="project" value="GO_Central"/>
</dbReference>
<gene>
    <name evidence="3" type="primary">LOC112273701</name>
    <name evidence="2" type="ORF">PHYPA_024952</name>
</gene>
<dbReference type="GeneID" id="112273701"/>
<dbReference type="InterPro" id="IPR044673">
    <property type="entry name" value="DCL-like"/>
</dbReference>
<dbReference type="GO" id="GO:0009507">
    <property type="term" value="C:chloroplast"/>
    <property type="evidence" value="ECO:0000318"/>
    <property type="project" value="GO_Central"/>
</dbReference>
<evidence type="ECO:0000313" key="4">
    <source>
        <dbReference type="Proteomes" id="UP000006727"/>
    </source>
</evidence>
<dbReference type="KEGG" id="ppp:112273701"/>
<dbReference type="GO" id="GO:1901259">
    <property type="term" value="P:chloroplast rRNA processing"/>
    <property type="evidence" value="ECO:0000318"/>
    <property type="project" value="GO_Central"/>
</dbReference>
<dbReference type="OMA" id="KAFQIRF"/>
<dbReference type="OrthoDB" id="409625at2759"/>
<dbReference type="Gene3D" id="3.10.450.40">
    <property type="match status" value="1"/>
</dbReference>
<dbReference type="Pfam" id="PF11523">
    <property type="entry name" value="DUF3223"/>
    <property type="match status" value="1"/>
</dbReference>
<dbReference type="AlphaFoldDB" id="A0A2K1IUQ1"/>
<reference evidence="2 4" key="1">
    <citation type="journal article" date="2008" name="Science">
        <title>The Physcomitrella genome reveals evolutionary insights into the conquest of land by plants.</title>
        <authorList>
            <person name="Rensing S."/>
            <person name="Lang D."/>
            <person name="Zimmer A."/>
            <person name="Terry A."/>
            <person name="Salamov A."/>
            <person name="Shapiro H."/>
            <person name="Nishiyama T."/>
            <person name="Perroud P.-F."/>
            <person name="Lindquist E."/>
            <person name="Kamisugi Y."/>
            <person name="Tanahashi T."/>
            <person name="Sakakibara K."/>
            <person name="Fujita T."/>
            <person name="Oishi K."/>
            <person name="Shin-I T."/>
            <person name="Kuroki Y."/>
            <person name="Toyoda A."/>
            <person name="Suzuki Y."/>
            <person name="Hashimoto A."/>
            <person name="Yamaguchi K."/>
            <person name="Sugano A."/>
            <person name="Kohara Y."/>
            <person name="Fujiyama A."/>
            <person name="Anterola A."/>
            <person name="Aoki S."/>
            <person name="Ashton N."/>
            <person name="Barbazuk W.B."/>
            <person name="Barker E."/>
            <person name="Bennetzen J."/>
            <person name="Bezanilla M."/>
            <person name="Blankenship R."/>
            <person name="Cho S.H."/>
            <person name="Dutcher S."/>
            <person name="Estelle M."/>
            <person name="Fawcett J.A."/>
            <person name="Gundlach H."/>
            <person name="Hanada K."/>
            <person name="Heyl A."/>
            <person name="Hicks K.A."/>
            <person name="Hugh J."/>
            <person name="Lohr M."/>
            <person name="Mayer K."/>
            <person name="Melkozernov A."/>
            <person name="Murata T."/>
            <person name="Nelson D."/>
            <person name="Pils B."/>
            <person name="Prigge M."/>
            <person name="Reiss B."/>
            <person name="Renner T."/>
            <person name="Rombauts S."/>
            <person name="Rushton P."/>
            <person name="Sanderfoot A."/>
            <person name="Schween G."/>
            <person name="Shiu S.-H."/>
            <person name="Stueber K."/>
            <person name="Theodoulou F.L."/>
            <person name="Tu H."/>
            <person name="Van de Peer Y."/>
            <person name="Verrier P.J."/>
            <person name="Waters E."/>
            <person name="Wood A."/>
            <person name="Yang L."/>
            <person name="Cove D."/>
            <person name="Cuming A."/>
            <person name="Hasebe M."/>
            <person name="Lucas S."/>
            <person name="Mishler D.B."/>
            <person name="Reski R."/>
            <person name="Grigoriev I."/>
            <person name="Quatrano R.S."/>
            <person name="Boore J.L."/>
        </authorList>
    </citation>
    <scope>NUCLEOTIDE SEQUENCE [LARGE SCALE GENOMIC DNA]</scope>
    <source>
        <strain evidence="3 4">cv. Gransden 2004</strain>
    </source>
</reference>
<name>A0A2K1IUQ1_PHYPA</name>
<evidence type="ECO:0000256" key="1">
    <source>
        <dbReference type="SAM" id="MobiDB-lite"/>
    </source>
</evidence>
<dbReference type="EMBL" id="ABEU02000020">
    <property type="protein sequence ID" value="PNR33009.1"/>
    <property type="molecule type" value="Genomic_DNA"/>
</dbReference>
<reference evidence="2 4" key="2">
    <citation type="journal article" date="2018" name="Plant J.">
        <title>The Physcomitrella patens chromosome-scale assembly reveals moss genome structure and evolution.</title>
        <authorList>
            <person name="Lang D."/>
            <person name="Ullrich K.K."/>
            <person name="Murat F."/>
            <person name="Fuchs J."/>
            <person name="Jenkins J."/>
            <person name="Haas F.B."/>
            <person name="Piednoel M."/>
            <person name="Gundlach H."/>
            <person name="Van Bel M."/>
            <person name="Meyberg R."/>
            <person name="Vives C."/>
            <person name="Morata J."/>
            <person name="Symeonidi A."/>
            <person name="Hiss M."/>
            <person name="Muchero W."/>
            <person name="Kamisugi Y."/>
            <person name="Saleh O."/>
            <person name="Blanc G."/>
            <person name="Decker E.L."/>
            <person name="van Gessel N."/>
            <person name="Grimwood J."/>
            <person name="Hayes R.D."/>
            <person name="Graham S.W."/>
            <person name="Gunter L.E."/>
            <person name="McDaniel S.F."/>
            <person name="Hoernstein S.N.W."/>
            <person name="Larsson A."/>
            <person name="Li F.W."/>
            <person name="Perroud P.F."/>
            <person name="Phillips J."/>
            <person name="Ranjan P."/>
            <person name="Rokshar D.S."/>
            <person name="Rothfels C.J."/>
            <person name="Schneider L."/>
            <person name="Shu S."/>
            <person name="Stevenson D.W."/>
            <person name="Thummler F."/>
            <person name="Tillich M."/>
            <person name="Villarreal Aguilar J.C."/>
            <person name="Widiez T."/>
            <person name="Wong G.K."/>
            <person name="Wymore A."/>
            <person name="Zhang Y."/>
            <person name="Zimmer A.D."/>
            <person name="Quatrano R.S."/>
            <person name="Mayer K.F.X."/>
            <person name="Goodstein D."/>
            <person name="Casacuberta J.M."/>
            <person name="Vandepoele K."/>
            <person name="Reski R."/>
            <person name="Cuming A.C."/>
            <person name="Tuskan G.A."/>
            <person name="Maumus F."/>
            <person name="Salse J."/>
            <person name="Schmutz J."/>
            <person name="Rensing S.A."/>
        </authorList>
    </citation>
    <scope>NUCLEOTIDE SEQUENCE [LARGE SCALE GENOMIC DNA]</scope>
    <source>
        <strain evidence="3 4">cv. Gransden 2004</strain>
    </source>
</reference>
<dbReference type="EnsemblPlants" id="Pp3c20_9520V3.2">
    <property type="protein sequence ID" value="Pp3c20_9520V3.2"/>
    <property type="gene ID" value="Pp3c20_9520"/>
</dbReference>
<feature type="region of interest" description="Disordered" evidence="1">
    <location>
        <begin position="1"/>
        <end position="50"/>
    </location>
</feature>
<dbReference type="PANTHER" id="PTHR33415:SF12">
    <property type="entry name" value="PROTEIN EMBRYO DEFECTIVE 514"/>
    <property type="match status" value="1"/>
</dbReference>
<evidence type="ECO:0000313" key="3">
    <source>
        <dbReference type="EnsemblPlants" id="Pp3c20_9520V3.1"/>
    </source>
</evidence>
<protein>
    <submittedName>
        <fullName evidence="2 3">Uncharacterized protein</fullName>
    </submittedName>
</protein>
<dbReference type="PANTHER" id="PTHR33415">
    <property type="entry name" value="PROTEIN EMBRYO DEFECTIVE 514"/>
    <property type="match status" value="1"/>
</dbReference>
<dbReference type="RefSeq" id="XP_024358555.1">
    <property type="nucleotide sequence ID" value="XM_024502787.2"/>
</dbReference>
<dbReference type="Proteomes" id="UP000006727">
    <property type="component" value="Chromosome 20"/>
</dbReference>
<feature type="compositionally biased region" description="Basic and acidic residues" evidence="1">
    <location>
        <begin position="254"/>
        <end position="274"/>
    </location>
</feature>
<feature type="region of interest" description="Disordered" evidence="1">
    <location>
        <begin position="89"/>
        <end position="132"/>
    </location>
</feature>
<feature type="compositionally biased region" description="Gly residues" evidence="1">
    <location>
        <begin position="275"/>
        <end position="300"/>
    </location>
</feature>
<dbReference type="FunFam" id="3.10.450.40:FF:000016">
    <property type="entry name" value="Predicted protein"/>
    <property type="match status" value="1"/>
</dbReference>
<accession>A0A2K1IUQ1</accession>
<dbReference type="PaxDb" id="3218-PP1S9_476V6.1"/>
<feature type="region of interest" description="Disordered" evidence="1">
    <location>
        <begin position="246"/>
        <end position="307"/>
    </location>
</feature>
<sequence length="307" mass="33049">MSTDSEFPLATPVEDVAPEVIGNGVGDGEKEAAQAVEGADGGNGDEGGSVTVVSETTVVEEVVVAAGEDSVKVDETVSVTEAVTVVKEEMETDGNGDGRKRIRDEEESDGVKRVKSEDGEADGTVGDESKPVEAKKLGPKVFETPVKMFSYFYNLLHDWQFNVNVNKYEYLVLSELVAQGNPQKVGDGIAAFQIRNHPEWKSRCYYLIRKDGSEEDFSYRKCVDALMPLPANLYRSNGQLDLEKLFPGQRNRHRGEQREQNGDSRGGGRWDRGGRGGGGGGRGYGGRGGGGRGGRGGGGRRGGRGRW</sequence>
<proteinExistence type="predicted"/>
<reference evidence="3" key="3">
    <citation type="submission" date="2020-12" db="UniProtKB">
        <authorList>
            <consortium name="EnsemblPlants"/>
        </authorList>
    </citation>
    <scope>IDENTIFICATION</scope>
</reference>
<keyword evidence="4" id="KW-1185">Reference proteome</keyword>
<feature type="compositionally biased region" description="Basic and acidic residues" evidence="1">
    <location>
        <begin position="96"/>
        <end position="118"/>
    </location>
</feature>
<organism evidence="2">
    <name type="scientific">Physcomitrium patens</name>
    <name type="common">Spreading-leaved earth moss</name>
    <name type="synonym">Physcomitrella patens</name>
    <dbReference type="NCBI Taxonomy" id="3218"/>
    <lineage>
        <taxon>Eukaryota</taxon>
        <taxon>Viridiplantae</taxon>
        <taxon>Streptophyta</taxon>
        <taxon>Embryophyta</taxon>
        <taxon>Bryophyta</taxon>
        <taxon>Bryophytina</taxon>
        <taxon>Bryopsida</taxon>
        <taxon>Funariidae</taxon>
        <taxon>Funariales</taxon>
        <taxon>Funariaceae</taxon>
        <taxon>Physcomitrium</taxon>
    </lineage>
</organism>